<dbReference type="AlphaFoldDB" id="A0A2T1A6E9"/>
<proteinExistence type="predicted"/>
<name>A0A2T1A6E9_9ACTN</name>
<sequence>MFWTGTATPPWSALAWSAFIVGGSEALISGHAAAYLQDFADEPGFPIELMVPHHQRVTARKYASYIRVDPTVRRHRTRSGLRCVGVEDTVLDLCSTATPREIVGWVTVVAQRRLTTPARLKEALSRRQRMPHRELIEKLLDDVGAGVHSVIELDYVNRVERPHGLPTAHRQAHAGSEREWVDNLYEDCGLVVEVDGRRWHADAFRDRARDNRNVRAGHPTLRYGPEEIFVEPCGVAVEVVGQLIQLGWAGSFVRCRKCP</sequence>
<dbReference type="EMBL" id="PVUE01000001">
    <property type="protein sequence ID" value="PRZ44169.1"/>
    <property type="molecule type" value="Genomic_DNA"/>
</dbReference>
<reference evidence="1 2" key="1">
    <citation type="submission" date="2018-03" db="EMBL/GenBank/DDBJ databases">
        <title>Genomic Encyclopedia of Archaeal and Bacterial Type Strains, Phase II (KMG-II): from individual species to whole genera.</title>
        <authorList>
            <person name="Goeker M."/>
        </authorList>
    </citation>
    <scope>NUCLEOTIDE SEQUENCE [LARGE SCALE GENOMIC DNA]</scope>
    <source>
        <strain evidence="1 2">DSM 100065</strain>
    </source>
</reference>
<dbReference type="OrthoDB" id="5146042at2"/>
<accession>A0A2T1A6E9</accession>
<comment type="caution">
    <text evidence="1">The sequence shown here is derived from an EMBL/GenBank/DDBJ whole genome shotgun (WGS) entry which is preliminary data.</text>
</comment>
<keyword evidence="2" id="KW-1185">Reference proteome</keyword>
<evidence type="ECO:0000313" key="2">
    <source>
        <dbReference type="Proteomes" id="UP000237752"/>
    </source>
</evidence>
<gene>
    <name evidence="1" type="ORF">CLV47_101294</name>
</gene>
<evidence type="ECO:0000313" key="1">
    <source>
        <dbReference type="EMBL" id="PRZ44169.1"/>
    </source>
</evidence>
<protein>
    <recommendedName>
        <fullName evidence="3">DUF559 domain-containing protein</fullName>
    </recommendedName>
</protein>
<dbReference type="Proteomes" id="UP000237752">
    <property type="component" value="Unassembled WGS sequence"/>
</dbReference>
<organism evidence="1 2">
    <name type="scientific">Antricoccus suffuscus</name>
    <dbReference type="NCBI Taxonomy" id="1629062"/>
    <lineage>
        <taxon>Bacteria</taxon>
        <taxon>Bacillati</taxon>
        <taxon>Actinomycetota</taxon>
        <taxon>Actinomycetes</taxon>
        <taxon>Geodermatophilales</taxon>
        <taxon>Antricoccaceae</taxon>
        <taxon>Antricoccus</taxon>
    </lineage>
</organism>
<dbReference type="RefSeq" id="WP_106347216.1">
    <property type="nucleotide sequence ID" value="NZ_PVUE01000001.1"/>
</dbReference>
<evidence type="ECO:0008006" key="3">
    <source>
        <dbReference type="Google" id="ProtNLM"/>
    </source>
</evidence>